<proteinExistence type="predicted"/>
<reference evidence="1" key="1">
    <citation type="submission" date="2023-09" db="EMBL/GenBank/DDBJ databases">
        <title>Demequina sp. a novel bacteria isolated from Capsicum annuum.</title>
        <authorList>
            <person name="Humaira Z."/>
            <person name="Lee J."/>
            <person name="Cho D."/>
        </authorList>
    </citation>
    <scope>NUCLEOTIDE SEQUENCE</scope>
    <source>
        <strain evidence="1">PMTSA13</strain>
    </source>
</reference>
<evidence type="ECO:0000313" key="1">
    <source>
        <dbReference type="EMBL" id="WNM26479.1"/>
    </source>
</evidence>
<dbReference type="EC" id="2.7.7.-" evidence="1"/>
<dbReference type="GO" id="GO:0016779">
    <property type="term" value="F:nucleotidyltransferase activity"/>
    <property type="evidence" value="ECO:0007669"/>
    <property type="project" value="UniProtKB-KW"/>
</dbReference>
<gene>
    <name evidence="1" type="ORF">RN607_09730</name>
</gene>
<protein>
    <submittedName>
        <fullName evidence="1">Nucleotidyltransferase domain-containing protein</fullName>
        <ecNumber evidence="1">2.7.7.-</ecNumber>
    </submittedName>
</protein>
<accession>A0AA96FB26</accession>
<keyword evidence="1" id="KW-0808">Transferase</keyword>
<keyword evidence="1" id="KW-0548">Nucleotidyltransferase</keyword>
<dbReference type="CDD" id="cd05403">
    <property type="entry name" value="NT_KNTase_like"/>
    <property type="match status" value="1"/>
</dbReference>
<dbReference type="InterPro" id="IPR043519">
    <property type="entry name" value="NT_sf"/>
</dbReference>
<dbReference type="Proteomes" id="UP001303408">
    <property type="component" value="Chromosome"/>
</dbReference>
<organism evidence="1">
    <name type="scientific">Demequina capsici</name>
    <dbReference type="NCBI Taxonomy" id="3075620"/>
    <lineage>
        <taxon>Bacteria</taxon>
        <taxon>Bacillati</taxon>
        <taxon>Actinomycetota</taxon>
        <taxon>Actinomycetes</taxon>
        <taxon>Micrococcales</taxon>
        <taxon>Demequinaceae</taxon>
        <taxon>Demequina</taxon>
    </lineage>
</organism>
<dbReference type="EMBL" id="CP134880">
    <property type="protein sequence ID" value="WNM26479.1"/>
    <property type="molecule type" value="Genomic_DNA"/>
</dbReference>
<dbReference type="AlphaFoldDB" id="A0AA96FB26"/>
<dbReference type="KEGG" id="dcp:RN607_09730"/>
<dbReference type="Gene3D" id="3.30.460.10">
    <property type="entry name" value="Beta Polymerase, domain 2"/>
    <property type="match status" value="1"/>
</dbReference>
<dbReference type="RefSeq" id="WP_313542306.1">
    <property type="nucleotide sequence ID" value="NZ_CP134880.1"/>
</dbReference>
<dbReference type="SUPFAM" id="SSF81301">
    <property type="entry name" value="Nucleotidyltransferase"/>
    <property type="match status" value="1"/>
</dbReference>
<name>A0AA96FB26_9MICO</name>
<sequence length="83" mass="9045">MEHVILFGSWASRVAGVEGAFPADVDVLLVGSPNRLDAFDVAEELGDRLGREVQVTVMTQAQWNASEDGFVRDIKAKPFLEVA</sequence>